<dbReference type="Pfam" id="PF13676">
    <property type="entry name" value="TIR_2"/>
    <property type="match status" value="1"/>
</dbReference>
<dbReference type="AlphaFoldDB" id="A0A511N8J1"/>
<proteinExistence type="predicted"/>
<comment type="caution">
    <text evidence="2">The sequence shown here is derived from an EMBL/GenBank/DDBJ whole genome shotgun (WGS) entry which is preliminary data.</text>
</comment>
<dbReference type="GO" id="GO:0007165">
    <property type="term" value="P:signal transduction"/>
    <property type="evidence" value="ECO:0007669"/>
    <property type="project" value="InterPro"/>
</dbReference>
<organism evidence="2 3">
    <name type="scientific">Deinococcus cellulosilyticus (strain DSM 18568 / NBRC 106333 / KACC 11606 / 5516J-15)</name>
    <dbReference type="NCBI Taxonomy" id="1223518"/>
    <lineage>
        <taxon>Bacteria</taxon>
        <taxon>Thermotogati</taxon>
        <taxon>Deinococcota</taxon>
        <taxon>Deinococci</taxon>
        <taxon>Deinococcales</taxon>
        <taxon>Deinococcaceae</taxon>
        <taxon>Deinococcus</taxon>
    </lineage>
</organism>
<dbReference type="InterPro" id="IPR000157">
    <property type="entry name" value="TIR_dom"/>
</dbReference>
<accession>A0A511N8J1</accession>
<dbReference type="RefSeq" id="WP_146888014.1">
    <property type="nucleotide sequence ID" value="NZ_BJXB01000023.1"/>
</dbReference>
<name>A0A511N8J1_DEIC1</name>
<evidence type="ECO:0000313" key="3">
    <source>
        <dbReference type="Proteomes" id="UP000321306"/>
    </source>
</evidence>
<dbReference type="InterPro" id="IPR035897">
    <property type="entry name" value="Toll_tir_struct_dom_sf"/>
</dbReference>
<keyword evidence="3" id="KW-1185">Reference proteome</keyword>
<dbReference type="OrthoDB" id="9810385at2"/>
<gene>
    <name evidence="2" type="ORF">DC3_43460</name>
</gene>
<protein>
    <recommendedName>
        <fullName evidence="1">TIR domain-containing protein</fullName>
    </recommendedName>
</protein>
<dbReference type="Gene3D" id="3.40.50.10140">
    <property type="entry name" value="Toll/interleukin-1 receptor homology (TIR) domain"/>
    <property type="match status" value="1"/>
</dbReference>
<evidence type="ECO:0000259" key="1">
    <source>
        <dbReference type="Pfam" id="PF13676"/>
    </source>
</evidence>
<evidence type="ECO:0000313" key="2">
    <source>
        <dbReference type="EMBL" id="GEM48711.1"/>
    </source>
</evidence>
<dbReference type="EMBL" id="BJXB01000023">
    <property type="protein sequence ID" value="GEM48711.1"/>
    <property type="molecule type" value="Genomic_DNA"/>
</dbReference>
<feature type="domain" description="TIR" evidence="1">
    <location>
        <begin position="43"/>
        <end position="138"/>
    </location>
</feature>
<dbReference type="Proteomes" id="UP000321306">
    <property type="component" value="Unassembled WGS sequence"/>
</dbReference>
<reference evidence="2 3" key="1">
    <citation type="submission" date="2019-07" db="EMBL/GenBank/DDBJ databases">
        <title>Whole genome shotgun sequence of Deinococcus cellulosilyticus NBRC 106333.</title>
        <authorList>
            <person name="Hosoyama A."/>
            <person name="Uohara A."/>
            <person name="Ohji S."/>
            <person name="Ichikawa N."/>
        </authorList>
    </citation>
    <scope>NUCLEOTIDE SEQUENCE [LARGE SCALE GENOMIC DNA]</scope>
    <source>
        <strain evidence="2 3">NBRC 106333</strain>
    </source>
</reference>
<dbReference type="SUPFAM" id="SSF52200">
    <property type="entry name" value="Toll/Interleukin receptor TIR domain"/>
    <property type="match status" value="1"/>
</dbReference>
<sequence length="198" mass="22468">MPGRNYFSDVTTVLKSLSPTSSIRLPENWEKVISEIDKPKKCVFISYKGDDLDVAKDIANYLTSVGINIFFDREHDLLTHANTQNDYDTVVSYIEAGISISSHMLAVVSDKTKNSWWVPFEIGSARRKSTEIAHVVTKEVFDLPAFLRISEIITSDEDLEKWVKKENVHKSIITESGKSIDKPSITRLPLYKKAINFV</sequence>